<reference evidence="2" key="1">
    <citation type="submission" date="2020-02" db="EMBL/GenBank/DDBJ databases">
        <title>Flavobacterium sp. genome.</title>
        <authorList>
            <person name="Jung H.S."/>
            <person name="Baek J.H."/>
            <person name="Jeon C.O."/>
        </authorList>
    </citation>
    <scope>NUCLEOTIDE SEQUENCE</scope>
    <source>
        <strain evidence="2">SE-s28</strain>
    </source>
</reference>
<evidence type="ECO:0000313" key="3">
    <source>
        <dbReference type="Proteomes" id="UP000712080"/>
    </source>
</evidence>
<keyword evidence="1" id="KW-0472">Membrane</keyword>
<evidence type="ECO:0000313" key="2">
    <source>
        <dbReference type="EMBL" id="NMH28364.1"/>
    </source>
</evidence>
<dbReference type="InterPro" id="IPR032820">
    <property type="entry name" value="ATPase_put"/>
</dbReference>
<keyword evidence="3" id="KW-1185">Reference proteome</keyword>
<dbReference type="Pfam" id="PF09527">
    <property type="entry name" value="ATPase_gene1"/>
    <property type="match status" value="1"/>
</dbReference>
<evidence type="ECO:0000256" key="1">
    <source>
        <dbReference type="SAM" id="Phobius"/>
    </source>
</evidence>
<protein>
    <submittedName>
        <fullName evidence="2">AtpZ/AtpI family protein</fullName>
    </submittedName>
</protein>
<feature type="transmembrane region" description="Helical" evidence="1">
    <location>
        <begin position="44"/>
        <end position="62"/>
    </location>
</feature>
<dbReference type="RefSeq" id="WP_169527466.1">
    <property type="nucleotide sequence ID" value="NZ_JAAMPU010000105.1"/>
</dbReference>
<dbReference type="EMBL" id="JAAMPU010000105">
    <property type="protein sequence ID" value="NMH28364.1"/>
    <property type="molecule type" value="Genomic_DNA"/>
</dbReference>
<organism evidence="2 3">
    <name type="scientific">Flavobacterium silvaticum</name>
    <dbReference type="NCBI Taxonomy" id="1852020"/>
    <lineage>
        <taxon>Bacteria</taxon>
        <taxon>Pseudomonadati</taxon>
        <taxon>Bacteroidota</taxon>
        <taxon>Flavobacteriia</taxon>
        <taxon>Flavobacteriales</taxon>
        <taxon>Flavobacteriaceae</taxon>
        <taxon>Flavobacterium</taxon>
    </lineage>
</organism>
<dbReference type="AlphaFoldDB" id="A0A972JFV0"/>
<dbReference type="Proteomes" id="UP000712080">
    <property type="component" value="Unassembled WGS sequence"/>
</dbReference>
<name>A0A972JFV0_9FLAO</name>
<proteinExistence type="predicted"/>
<keyword evidence="1" id="KW-1133">Transmembrane helix</keyword>
<feature type="transmembrane region" description="Helical" evidence="1">
    <location>
        <begin position="12"/>
        <end position="32"/>
    </location>
</feature>
<keyword evidence="1" id="KW-0812">Transmembrane</keyword>
<sequence length="71" mass="8447">MPESPKNRNKWLALVNIPVQMGVIIFLFTWLGKYLDETYPNEKNWYVKVFVVLGVFVSLYNVNRQLKELNK</sequence>
<accession>A0A972JFV0</accession>
<gene>
    <name evidence="2" type="ORF">G6047_10000</name>
</gene>
<comment type="caution">
    <text evidence="2">The sequence shown here is derived from an EMBL/GenBank/DDBJ whole genome shotgun (WGS) entry which is preliminary data.</text>
</comment>